<comment type="caution">
    <text evidence="2">The sequence shown here is derived from an EMBL/GenBank/DDBJ whole genome shotgun (WGS) entry which is preliminary data.</text>
</comment>
<gene>
    <name evidence="2" type="ORF">LF41_976</name>
</gene>
<feature type="compositionally biased region" description="Basic and acidic residues" evidence="1">
    <location>
        <begin position="39"/>
        <end position="48"/>
    </location>
</feature>
<dbReference type="EMBL" id="JRKJ01000002">
    <property type="protein sequence ID" value="KGQ20439.1"/>
    <property type="molecule type" value="Genomic_DNA"/>
</dbReference>
<dbReference type="PATRIC" id="fig|1300345.3.peg.297"/>
<evidence type="ECO:0000256" key="1">
    <source>
        <dbReference type="SAM" id="MobiDB-lite"/>
    </source>
</evidence>
<sequence>MEFAPRFVRNVHLARSRHVATRRNAAGTRRSRVAPHSLVLDRNRSPMR</sequence>
<dbReference type="STRING" id="1300345.LF41_976"/>
<evidence type="ECO:0000313" key="2">
    <source>
        <dbReference type="EMBL" id="KGQ20439.1"/>
    </source>
</evidence>
<keyword evidence="3" id="KW-1185">Reference proteome</keyword>
<feature type="region of interest" description="Disordered" evidence="1">
    <location>
        <begin position="19"/>
        <end position="48"/>
    </location>
</feature>
<evidence type="ECO:0000313" key="3">
    <source>
        <dbReference type="Proteomes" id="UP000030518"/>
    </source>
</evidence>
<protein>
    <submittedName>
        <fullName evidence="2">Uncharacterized protein</fullName>
    </submittedName>
</protein>
<accession>A0A0A2X591</accession>
<dbReference type="Proteomes" id="UP000030518">
    <property type="component" value="Unassembled WGS sequence"/>
</dbReference>
<organism evidence="2 3">
    <name type="scientific">Lysobacter dokdonensis DS-58</name>
    <dbReference type="NCBI Taxonomy" id="1300345"/>
    <lineage>
        <taxon>Bacteria</taxon>
        <taxon>Pseudomonadati</taxon>
        <taxon>Pseudomonadota</taxon>
        <taxon>Gammaproteobacteria</taxon>
        <taxon>Lysobacterales</taxon>
        <taxon>Lysobacteraceae</taxon>
        <taxon>Noviluteimonas</taxon>
    </lineage>
</organism>
<name>A0A0A2X591_9GAMM</name>
<reference evidence="2 3" key="1">
    <citation type="submission" date="2014-09" db="EMBL/GenBank/DDBJ databases">
        <title>Genome sequences of Lysobacter dokdonensis DS-58.</title>
        <authorList>
            <person name="Kim J.F."/>
            <person name="Kwak M.-J."/>
        </authorList>
    </citation>
    <scope>NUCLEOTIDE SEQUENCE [LARGE SCALE GENOMIC DNA]</scope>
    <source>
        <strain evidence="2 3">DS-58</strain>
    </source>
</reference>
<dbReference type="AlphaFoldDB" id="A0A0A2X591"/>
<proteinExistence type="predicted"/>